<evidence type="ECO:0000313" key="3">
    <source>
        <dbReference type="Proteomes" id="UP000011761"/>
    </source>
</evidence>
<dbReference type="Proteomes" id="UP000011761">
    <property type="component" value="Unassembled WGS sequence"/>
</dbReference>
<evidence type="ECO:0008006" key="4">
    <source>
        <dbReference type="Google" id="ProtNLM"/>
    </source>
</evidence>
<protein>
    <recommendedName>
        <fullName evidence="4">DUF1772 domain-containing protein</fullName>
    </recommendedName>
</protein>
<name>M2LF11_BAUPA</name>
<keyword evidence="1" id="KW-1133">Transmembrane helix</keyword>
<feature type="transmembrane region" description="Helical" evidence="1">
    <location>
        <begin position="28"/>
        <end position="49"/>
    </location>
</feature>
<organism evidence="2 3">
    <name type="scientific">Baudoinia panamericana (strain UAMH 10762)</name>
    <name type="common">Angels' share fungus</name>
    <name type="synonym">Baudoinia compniacensis (strain UAMH 10762)</name>
    <dbReference type="NCBI Taxonomy" id="717646"/>
    <lineage>
        <taxon>Eukaryota</taxon>
        <taxon>Fungi</taxon>
        <taxon>Dikarya</taxon>
        <taxon>Ascomycota</taxon>
        <taxon>Pezizomycotina</taxon>
        <taxon>Dothideomycetes</taxon>
        <taxon>Dothideomycetidae</taxon>
        <taxon>Mycosphaerellales</taxon>
        <taxon>Teratosphaeriaceae</taxon>
        <taxon>Baudoinia</taxon>
    </lineage>
</organism>
<dbReference type="KEGG" id="bcom:BAUCODRAFT_37506"/>
<sequence>MPMLEMEEVPSGLQGKQLRWLLHASEIFFPRLNATYTLANLVLTVTCYLNRKTSREAAMKLPYVGAATAFGVATTAYALGIMAPINTVMKKMSMNLERDQDDEKSHKELRAQQKTWKAFNIGRALCMLSCAIAGAIGLLV</sequence>
<feature type="transmembrane region" description="Helical" evidence="1">
    <location>
        <begin position="61"/>
        <end position="85"/>
    </location>
</feature>
<gene>
    <name evidence="2" type="ORF">BAUCODRAFT_37506</name>
</gene>
<evidence type="ECO:0000313" key="2">
    <source>
        <dbReference type="EMBL" id="EMC92612.1"/>
    </source>
</evidence>
<keyword evidence="1" id="KW-0472">Membrane</keyword>
<proteinExistence type="predicted"/>
<accession>M2LF11</accession>
<dbReference type="RefSeq" id="XP_007679770.1">
    <property type="nucleotide sequence ID" value="XM_007681580.1"/>
</dbReference>
<dbReference type="Pfam" id="PF08592">
    <property type="entry name" value="Anthrone_oxy"/>
    <property type="match status" value="1"/>
</dbReference>
<feature type="transmembrane region" description="Helical" evidence="1">
    <location>
        <begin position="121"/>
        <end position="139"/>
    </location>
</feature>
<dbReference type="GeneID" id="19113257"/>
<dbReference type="EMBL" id="KB445561">
    <property type="protein sequence ID" value="EMC92612.1"/>
    <property type="molecule type" value="Genomic_DNA"/>
</dbReference>
<dbReference type="HOGENOM" id="CLU_127193_0_0_1"/>
<dbReference type="InterPro" id="IPR013901">
    <property type="entry name" value="Anthrone_oxy"/>
</dbReference>
<dbReference type="AlphaFoldDB" id="M2LF11"/>
<keyword evidence="1" id="KW-0812">Transmembrane</keyword>
<keyword evidence="3" id="KW-1185">Reference proteome</keyword>
<evidence type="ECO:0000256" key="1">
    <source>
        <dbReference type="SAM" id="Phobius"/>
    </source>
</evidence>
<reference evidence="2 3" key="1">
    <citation type="journal article" date="2012" name="PLoS Pathog.">
        <title>Diverse lifestyles and strategies of plant pathogenesis encoded in the genomes of eighteen Dothideomycetes fungi.</title>
        <authorList>
            <person name="Ohm R.A."/>
            <person name="Feau N."/>
            <person name="Henrissat B."/>
            <person name="Schoch C.L."/>
            <person name="Horwitz B.A."/>
            <person name="Barry K.W."/>
            <person name="Condon B.J."/>
            <person name="Copeland A.C."/>
            <person name="Dhillon B."/>
            <person name="Glaser F."/>
            <person name="Hesse C.N."/>
            <person name="Kosti I."/>
            <person name="LaButti K."/>
            <person name="Lindquist E.A."/>
            <person name="Lucas S."/>
            <person name="Salamov A.A."/>
            <person name="Bradshaw R.E."/>
            <person name="Ciuffetti L."/>
            <person name="Hamelin R.C."/>
            <person name="Kema G.H.J."/>
            <person name="Lawrence C."/>
            <person name="Scott J.A."/>
            <person name="Spatafora J.W."/>
            <person name="Turgeon B.G."/>
            <person name="de Wit P.J.G.M."/>
            <person name="Zhong S."/>
            <person name="Goodwin S.B."/>
            <person name="Grigoriev I.V."/>
        </authorList>
    </citation>
    <scope>NUCLEOTIDE SEQUENCE [LARGE SCALE GENOMIC DNA]</scope>
    <source>
        <strain evidence="2 3">UAMH 10762</strain>
    </source>
</reference>